<dbReference type="Proteomes" id="UP000327424">
    <property type="component" value="Chromosome"/>
</dbReference>
<evidence type="ECO:0000313" key="1">
    <source>
        <dbReference type="EMBL" id="QFI36436.1"/>
    </source>
</evidence>
<dbReference type="Pfam" id="PF13711">
    <property type="entry name" value="DUF4160"/>
    <property type="match status" value="1"/>
</dbReference>
<organism evidence="1 2">
    <name type="scientific">Moritella marina ATCC 15381</name>
    <dbReference type="NCBI Taxonomy" id="1202962"/>
    <lineage>
        <taxon>Bacteria</taxon>
        <taxon>Pseudomonadati</taxon>
        <taxon>Pseudomonadota</taxon>
        <taxon>Gammaproteobacteria</taxon>
        <taxon>Alteromonadales</taxon>
        <taxon>Moritellaceae</taxon>
        <taxon>Moritella</taxon>
    </lineage>
</organism>
<dbReference type="EMBL" id="CP044399">
    <property type="protein sequence ID" value="QFI36436.1"/>
    <property type="molecule type" value="Genomic_DNA"/>
</dbReference>
<proteinExistence type="predicted"/>
<dbReference type="RefSeq" id="WP_019440737.1">
    <property type="nucleotide sequence ID" value="NZ_ALOE01000011.1"/>
</dbReference>
<dbReference type="KEGG" id="mmaa:FR932_00675"/>
<dbReference type="InterPro" id="IPR025427">
    <property type="entry name" value="DUF4160"/>
</dbReference>
<gene>
    <name evidence="1" type="ORF">FR932_00675</name>
</gene>
<dbReference type="OrthoDB" id="122670at2"/>
<protein>
    <submittedName>
        <fullName evidence="1">DUF4160 domain-containing protein</fullName>
    </submittedName>
</protein>
<sequence>MASSTIFLGISTQVGHPSKVNIPHVLAQYKERNCRVAIADGSVISGVIPFKQLYALQKWIGVNYQRLQLEWNQVS</sequence>
<keyword evidence="2" id="KW-1185">Reference proteome</keyword>
<evidence type="ECO:0000313" key="2">
    <source>
        <dbReference type="Proteomes" id="UP000327424"/>
    </source>
</evidence>
<reference evidence="1 2" key="1">
    <citation type="submission" date="2019-09" db="EMBL/GenBank/DDBJ databases">
        <title>Hybrid Assembly of the complete Genome of the Deep-Sea Bacterium Moritella marina from long Nanopore and Illumina reads.</title>
        <authorList>
            <person name="Magin S."/>
            <person name="Georgoulis A."/>
            <person name="Papadimitriou K."/>
            <person name="Iliakis G."/>
            <person name="Vorgias C.E."/>
        </authorList>
    </citation>
    <scope>NUCLEOTIDE SEQUENCE [LARGE SCALE GENOMIC DNA]</scope>
    <source>
        <strain evidence="1 2">MP-1</strain>
    </source>
</reference>
<name>A0A5J6WF51_MORMI</name>
<dbReference type="AlphaFoldDB" id="A0A5J6WF51"/>
<accession>A0A5J6WF51</accession>